<protein>
    <recommendedName>
        <fullName evidence="5 14">GDP-Man:Man(3)GlcNAc(2)-PP-Dol alpha-1,2-mannosyltransferase</fullName>
        <ecNumber evidence="4 14">2.4.1.131</ecNumber>
    </recommendedName>
</protein>
<evidence type="ECO:0000256" key="14">
    <source>
        <dbReference type="RuleBase" id="RU367051"/>
    </source>
</evidence>
<feature type="domain" description="Glycosyl transferase family 1" evidence="15">
    <location>
        <begin position="252"/>
        <end position="423"/>
    </location>
</feature>
<dbReference type="InterPro" id="IPR001296">
    <property type="entry name" value="Glyco_trans_1"/>
</dbReference>
<evidence type="ECO:0000256" key="5">
    <source>
        <dbReference type="ARBA" id="ARBA00022018"/>
    </source>
</evidence>
<feature type="transmembrane region" description="Helical" evidence="14">
    <location>
        <begin position="132"/>
        <end position="153"/>
    </location>
</feature>
<evidence type="ECO:0000256" key="2">
    <source>
        <dbReference type="ARBA" id="ARBA00004922"/>
    </source>
</evidence>
<comment type="function">
    <text evidence="13">GDP-Man:Man(3)GlcNAc(2)-PP-Dol alpha-1,2-mannosyltransferase that operates in the biosynthetic pathway of dolichol-linked oligosaccharides, the glycan precursors employed in protein asparagine (N)-glycosylation. The assembly of dolichol-linked oligosaccharides begins on the cytosolic side of the endoplasmic reticulum membrane and finishes in its lumen. The sequential addition of sugars to dolichol pyrophosphate produces dolichol-linked oligosaccharides containing fourteen sugars, including two GlcNAcs, nine mannoses and three glucoses. Once assembled, the oligosaccharide is transferred from the lipid to nascent proteins by oligosaccharyltransferases. Catalyzes, on the cytoplasmic face of the endoplasmic reticulum, the addition of the fourth and fifth mannose residues to the dolichol-linked oligosaccharide chain, to produce Man(5)GlcNAc(2)-PP-dolichol core oligosaccharide. Man(5)GlcNAc(2)-PP-dolichol is a substrate for ALG3, the following enzyme in the biosynthetic pathway.</text>
</comment>
<dbReference type="SUPFAM" id="SSF53756">
    <property type="entry name" value="UDP-Glycosyltransferase/glycogen phosphorylase"/>
    <property type="match status" value="1"/>
</dbReference>
<gene>
    <name evidence="17" type="ORF">AAG570_004060</name>
</gene>
<keyword evidence="6 14" id="KW-0328">Glycosyltransferase</keyword>
<feature type="non-terminal residue" evidence="17">
    <location>
        <position position="1"/>
    </location>
</feature>
<keyword evidence="10 14" id="KW-1133">Transmembrane helix</keyword>
<keyword evidence="7 14" id="KW-0808">Transferase</keyword>
<dbReference type="Gene3D" id="3.40.50.2000">
    <property type="entry name" value="Glycogen Phosphorylase B"/>
    <property type="match status" value="1"/>
</dbReference>
<dbReference type="PANTHER" id="PTHR45919:SF1">
    <property type="entry name" value="GDP-MAN:MAN(3)GLCNAC(2)-PP-DOL ALPHA-1,2-MANNOSYLTRANSFERASE"/>
    <property type="match status" value="1"/>
</dbReference>
<comment type="catalytic activity">
    <reaction evidence="12 14">
        <text>an alpha-D-Man-(1-&gt;3)-[alpha-D-Man-(1-&gt;6)]-beta-D-Man-(1-&gt;4)-beta-D-GlcNAc-(1-&gt;4)-alpha-D-GlcNAc-diphospho-di-trans,poly-cis-dolichol + 2 GDP-alpha-D-mannose = an alpha-D-Man-(1-&gt;2)-alpha-D-Man-(1-&gt;2)-alpha-D-Man-(1-&gt;3)-[alpha-D-Man-(1-&gt;6)]-beta-D-Man-(1-&gt;4)-beta-D-GlcNAc-(1-&gt;4)-alpha-D-GlcNAc-diphospho-di-trans,poly-cis-dolichol + 2 GDP + 2 H(+)</text>
        <dbReference type="Rhea" id="RHEA:29523"/>
        <dbReference type="Rhea" id="RHEA-COMP:19515"/>
        <dbReference type="Rhea" id="RHEA-COMP:19516"/>
        <dbReference type="ChEBI" id="CHEBI:15378"/>
        <dbReference type="ChEBI" id="CHEBI:57527"/>
        <dbReference type="ChEBI" id="CHEBI:58189"/>
        <dbReference type="ChEBI" id="CHEBI:132511"/>
        <dbReference type="ChEBI" id="CHEBI:132515"/>
        <dbReference type="EC" id="2.4.1.131"/>
    </reaction>
    <physiologicalReaction direction="left-to-right" evidence="12 14">
        <dbReference type="Rhea" id="RHEA:29524"/>
    </physiologicalReaction>
</comment>
<dbReference type="InterPro" id="IPR031814">
    <property type="entry name" value="ALG11_N"/>
</dbReference>
<comment type="similarity">
    <text evidence="3 14">Belongs to the glycosyltransferase group 1 family. Glycosyltransferase 4 subfamily.</text>
</comment>
<organism evidence="17 18">
    <name type="scientific">Ranatra chinensis</name>
    <dbReference type="NCBI Taxonomy" id="642074"/>
    <lineage>
        <taxon>Eukaryota</taxon>
        <taxon>Metazoa</taxon>
        <taxon>Ecdysozoa</taxon>
        <taxon>Arthropoda</taxon>
        <taxon>Hexapoda</taxon>
        <taxon>Insecta</taxon>
        <taxon>Pterygota</taxon>
        <taxon>Neoptera</taxon>
        <taxon>Paraneoptera</taxon>
        <taxon>Hemiptera</taxon>
        <taxon>Heteroptera</taxon>
        <taxon>Panheteroptera</taxon>
        <taxon>Nepomorpha</taxon>
        <taxon>Nepidae</taxon>
        <taxon>Ranatrinae</taxon>
        <taxon>Ranatra</taxon>
    </lineage>
</organism>
<keyword evidence="18" id="KW-1185">Reference proteome</keyword>
<dbReference type="EMBL" id="JBFDAA010000015">
    <property type="protein sequence ID" value="KAL1117745.1"/>
    <property type="molecule type" value="Genomic_DNA"/>
</dbReference>
<evidence type="ECO:0000256" key="1">
    <source>
        <dbReference type="ARBA" id="ARBA00004389"/>
    </source>
</evidence>
<evidence type="ECO:0000256" key="11">
    <source>
        <dbReference type="ARBA" id="ARBA00023136"/>
    </source>
</evidence>
<evidence type="ECO:0000259" key="16">
    <source>
        <dbReference type="Pfam" id="PF15924"/>
    </source>
</evidence>
<feature type="domain" description="ALG11 mannosyltransferase N-terminal" evidence="16">
    <location>
        <begin position="17"/>
        <end position="223"/>
    </location>
</feature>
<reference evidence="17 18" key="1">
    <citation type="submission" date="2024-07" db="EMBL/GenBank/DDBJ databases">
        <title>Chromosome-level genome assembly of the water stick insect Ranatra chinensis (Heteroptera: Nepidae).</title>
        <authorList>
            <person name="Liu X."/>
        </authorList>
    </citation>
    <scope>NUCLEOTIDE SEQUENCE [LARGE SCALE GENOMIC DNA]</scope>
    <source>
        <strain evidence="17">Cailab_2021Rc</strain>
        <tissue evidence="17">Muscle</tissue>
    </source>
</reference>
<evidence type="ECO:0000313" key="18">
    <source>
        <dbReference type="Proteomes" id="UP001558652"/>
    </source>
</evidence>
<evidence type="ECO:0000259" key="15">
    <source>
        <dbReference type="Pfam" id="PF00534"/>
    </source>
</evidence>
<name>A0ABD0Y4Z3_9HEMI</name>
<proteinExistence type="inferred from homology"/>
<accession>A0ABD0Y4Z3</accession>
<comment type="caution">
    <text evidence="17">The sequence shown here is derived from an EMBL/GenBank/DDBJ whole genome shotgun (WGS) entry which is preliminary data.</text>
</comment>
<feature type="transmembrane region" description="Helical" evidence="14">
    <location>
        <begin position="98"/>
        <end position="126"/>
    </location>
</feature>
<evidence type="ECO:0000256" key="9">
    <source>
        <dbReference type="ARBA" id="ARBA00022824"/>
    </source>
</evidence>
<evidence type="ECO:0000256" key="12">
    <source>
        <dbReference type="ARBA" id="ARBA00045065"/>
    </source>
</evidence>
<dbReference type="Pfam" id="PF00534">
    <property type="entry name" value="Glycos_transf_1"/>
    <property type="match status" value="1"/>
</dbReference>
<keyword evidence="8 14" id="KW-0812">Transmembrane</keyword>
<evidence type="ECO:0000256" key="8">
    <source>
        <dbReference type="ARBA" id="ARBA00022692"/>
    </source>
</evidence>
<evidence type="ECO:0000256" key="3">
    <source>
        <dbReference type="ARBA" id="ARBA00009481"/>
    </source>
</evidence>
<dbReference type="Proteomes" id="UP001558652">
    <property type="component" value="Unassembled WGS sequence"/>
</dbReference>
<dbReference type="EC" id="2.4.1.131" evidence="4 14"/>
<dbReference type="Pfam" id="PF15924">
    <property type="entry name" value="ALG11_N"/>
    <property type="match status" value="1"/>
</dbReference>
<sequence length="423" mass="47977">YFRKRRNASEDPGGHLSIAFFHPYCNAGGGGERVLWCAIRAIHNKYPDCKVVVYTGDINASPTEIIKRVHQRFEIKLDSEKLDFIYLHKRGWLEPKRYPYFTLLLQSLGSVIVGLEALCAFIPDIYVDSTGFAFTLPLFSYIGGCSTACYVHYPTITTEMLKRVSSRVVAHNNRGLVARNPILSSIKILYYKIFAWMYGMFGRFADTVMVNSSWTEEHINNIWQCPLSTHRVYPPCDTHSLKSLPMAKDISEGGKIKIVSVGQFRPEKDHPLQLKAMYELRNIVSEQVWERIKLVFVGSCRGPEDDIRVKDMMDLCKHLSLEDNVEFKINVPYDELKKELSTSIIGLHAMWNEHFGIGVVECMAASQIMVAHRSGGPRADIIEEAEGSRNGFLAADESEYANAIAAIVKMPAQMRNKIREAAR</sequence>
<dbReference type="GO" id="GO:0004377">
    <property type="term" value="F:GDP-Man:Man(3)GlcNAc(2)-PP-Dol alpha-1,2-mannosyltransferase activity"/>
    <property type="evidence" value="ECO:0007669"/>
    <property type="project" value="UniProtKB-UniRule"/>
</dbReference>
<keyword evidence="9 14" id="KW-0256">Endoplasmic reticulum</keyword>
<evidence type="ECO:0000256" key="6">
    <source>
        <dbReference type="ARBA" id="ARBA00022676"/>
    </source>
</evidence>
<dbReference type="CDD" id="cd03806">
    <property type="entry name" value="GT4_ALG11-like"/>
    <property type="match status" value="1"/>
</dbReference>
<evidence type="ECO:0000256" key="7">
    <source>
        <dbReference type="ARBA" id="ARBA00022679"/>
    </source>
</evidence>
<evidence type="ECO:0000256" key="13">
    <source>
        <dbReference type="ARBA" id="ARBA00045128"/>
    </source>
</evidence>
<comment type="subcellular location">
    <subcellularLocation>
        <location evidence="1">Endoplasmic reticulum membrane</location>
        <topology evidence="1">Single-pass membrane protein</topology>
    </subcellularLocation>
</comment>
<dbReference type="InterPro" id="IPR038013">
    <property type="entry name" value="ALG11"/>
</dbReference>
<keyword evidence="11 14" id="KW-0472">Membrane</keyword>
<evidence type="ECO:0000256" key="10">
    <source>
        <dbReference type="ARBA" id="ARBA00022989"/>
    </source>
</evidence>
<evidence type="ECO:0000256" key="4">
    <source>
        <dbReference type="ARBA" id="ARBA00012645"/>
    </source>
</evidence>
<dbReference type="PANTHER" id="PTHR45919">
    <property type="entry name" value="GDP-MAN:MAN(3)GLCNAC(2)-PP-DOL ALPHA-1,2-MANNOSYLTRANSFERASE"/>
    <property type="match status" value="1"/>
</dbReference>
<evidence type="ECO:0000313" key="17">
    <source>
        <dbReference type="EMBL" id="KAL1117745.1"/>
    </source>
</evidence>
<dbReference type="GO" id="GO:0005789">
    <property type="term" value="C:endoplasmic reticulum membrane"/>
    <property type="evidence" value="ECO:0007669"/>
    <property type="project" value="UniProtKB-SubCell"/>
</dbReference>
<dbReference type="AlphaFoldDB" id="A0ABD0Y4Z3"/>
<comment type="pathway">
    <text evidence="2 14">Protein modification; protein glycosylation.</text>
</comment>